<dbReference type="SUPFAM" id="SSF46785">
    <property type="entry name" value="Winged helix' DNA-binding domain"/>
    <property type="match status" value="1"/>
</dbReference>
<name>A0AAN6LZK2_9PLEO</name>
<dbReference type="GO" id="GO:0008171">
    <property type="term" value="F:O-methyltransferase activity"/>
    <property type="evidence" value="ECO:0007669"/>
    <property type="project" value="InterPro"/>
</dbReference>
<dbReference type="PANTHER" id="PTHR43712:SF12">
    <property type="entry name" value="STERIGMATOCYSTIN 8-O-METHYLTRANSFERASE"/>
    <property type="match status" value="1"/>
</dbReference>
<proteinExistence type="predicted"/>
<accession>A0AAN6LZK2</accession>
<gene>
    <name evidence="5" type="ORF">GRF29_77g37833</name>
</gene>
<dbReference type="Pfam" id="PF00891">
    <property type="entry name" value="Methyltransf_2"/>
    <property type="match status" value="1"/>
</dbReference>
<evidence type="ECO:0000313" key="6">
    <source>
        <dbReference type="Proteomes" id="UP001280581"/>
    </source>
</evidence>
<dbReference type="SUPFAM" id="SSF53335">
    <property type="entry name" value="S-adenosyl-L-methionine-dependent methyltransferases"/>
    <property type="match status" value="1"/>
</dbReference>
<evidence type="ECO:0000256" key="1">
    <source>
        <dbReference type="ARBA" id="ARBA00022603"/>
    </source>
</evidence>
<dbReference type="InterPro" id="IPR001077">
    <property type="entry name" value="COMT_C"/>
</dbReference>
<keyword evidence="6" id="KW-1185">Reference proteome</keyword>
<dbReference type="GO" id="GO:0032259">
    <property type="term" value="P:methylation"/>
    <property type="evidence" value="ECO:0007669"/>
    <property type="project" value="UniProtKB-KW"/>
</dbReference>
<evidence type="ECO:0000313" key="5">
    <source>
        <dbReference type="EMBL" id="KAK3208239.1"/>
    </source>
</evidence>
<dbReference type="InterPro" id="IPR016461">
    <property type="entry name" value="COMT-like"/>
</dbReference>
<keyword evidence="3" id="KW-0949">S-adenosyl-L-methionine</keyword>
<evidence type="ECO:0000259" key="4">
    <source>
        <dbReference type="Pfam" id="PF00891"/>
    </source>
</evidence>
<dbReference type="Gene3D" id="1.10.10.10">
    <property type="entry name" value="Winged helix-like DNA-binding domain superfamily/Winged helix DNA-binding domain"/>
    <property type="match status" value="1"/>
</dbReference>
<dbReference type="EMBL" id="WVTA01000007">
    <property type="protein sequence ID" value="KAK3208239.1"/>
    <property type="molecule type" value="Genomic_DNA"/>
</dbReference>
<reference evidence="5 6" key="1">
    <citation type="submission" date="2021-02" db="EMBL/GenBank/DDBJ databases">
        <title>Genome assembly of Pseudopithomyces chartarum.</title>
        <authorList>
            <person name="Jauregui R."/>
            <person name="Singh J."/>
            <person name="Voisey C."/>
        </authorList>
    </citation>
    <scope>NUCLEOTIDE SEQUENCE [LARGE SCALE GENOMIC DNA]</scope>
    <source>
        <strain evidence="5 6">AGR01</strain>
    </source>
</reference>
<dbReference type="InterPro" id="IPR036388">
    <property type="entry name" value="WH-like_DNA-bd_sf"/>
</dbReference>
<dbReference type="InterPro" id="IPR029063">
    <property type="entry name" value="SAM-dependent_MTases_sf"/>
</dbReference>
<feature type="domain" description="O-methyltransferase C-terminal" evidence="4">
    <location>
        <begin position="246"/>
        <end position="393"/>
    </location>
</feature>
<dbReference type="Proteomes" id="UP001280581">
    <property type="component" value="Unassembled WGS sequence"/>
</dbReference>
<comment type="caution">
    <text evidence="5">The sequence shown here is derived from an EMBL/GenBank/DDBJ whole genome shotgun (WGS) entry which is preliminary data.</text>
</comment>
<keyword evidence="2" id="KW-0808">Transferase</keyword>
<dbReference type="PROSITE" id="PS51683">
    <property type="entry name" value="SAM_OMT_II"/>
    <property type="match status" value="1"/>
</dbReference>
<dbReference type="PANTHER" id="PTHR43712">
    <property type="entry name" value="PUTATIVE (AFU_ORTHOLOGUE AFUA_4G14580)-RELATED"/>
    <property type="match status" value="1"/>
</dbReference>
<dbReference type="Gene3D" id="3.40.50.150">
    <property type="entry name" value="Vaccinia Virus protein VP39"/>
    <property type="match status" value="1"/>
</dbReference>
<dbReference type="InterPro" id="IPR036390">
    <property type="entry name" value="WH_DNA-bd_sf"/>
</dbReference>
<keyword evidence="1" id="KW-0489">Methyltransferase</keyword>
<evidence type="ECO:0000256" key="3">
    <source>
        <dbReference type="ARBA" id="ARBA00022691"/>
    </source>
</evidence>
<organism evidence="5 6">
    <name type="scientific">Pseudopithomyces chartarum</name>
    <dbReference type="NCBI Taxonomy" id="1892770"/>
    <lineage>
        <taxon>Eukaryota</taxon>
        <taxon>Fungi</taxon>
        <taxon>Dikarya</taxon>
        <taxon>Ascomycota</taxon>
        <taxon>Pezizomycotina</taxon>
        <taxon>Dothideomycetes</taxon>
        <taxon>Pleosporomycetidae</taxon>
        <taxon>Pleosporales</taxon>
        <taxon>Massarineae</taxon>
        <taxon>Didymosphaeriaceae</taxon>
        <taxon>Pseudopithomyces</taxon>
    </lineage>
</organism>
<dbReference type="CDD" id="cd02440">
    <property type="entry name" value="AdoMet_MTases"/>
    <property type="match status" value="1"/>
</dbReference>
<protein>
    <recommendedName>
        <fullName evidence="4">O-methyltransferase C-terminal domain-containing protein</fullName>
    </recommendedName>
</protein>
<dbReference type="AlphaFoldDB" id="A0AAN6LZK2"/>
<evidence type="ECO:0000256" key="2">
    <source>
        <dbReference type="ARBA" id="ARBA00022679"/>
    </source>
</evidence>
<sequence>MASRARQLVEILSQSISDIEEFLRTQGSPALSMEQDVHMSFQAHPKFASPKDTALLACKELSTLLGGSFGAITNQTQTSEFANTQAICRFNIPSSFPPGHDHATYDELAENSGLPEPEVRRLVRSTLPSYIFLEKETGVVTRTAASKLLAHNPLMVQWVEMTATEIMPATLKIADAMEKWPNSGEPHHTGYNIANNTEDSAFTHMGKFPGRLEQFARAMSLFSMGPGYSPRWVLEGYPWGSMESGLVVDVGGSKGEYGIKIAQKYPGIKVVIQDLPDVVSKARSNAPQDLGDMVSFMAHDFFTEQPVKGADVYFLRWILHDWSDEYSIRILRALIPALKKGAKVVLHEYIVPEPGETLSLQDKTLRIFDTAVRALTNGKEREENDWRALFAEADGIIVAQWEG</sequence>